<dbReference type="Gene3D" id="3.30.750.44">
    <property type="match status" value="1"/>
</dbReference>
<dbReference type="PANTHER" id="PTHR32060:SF30">
    <property type="entry name" value="CARBOXY-TERMINAL PROCESSING PROTEASE CTPA"/>
    <property type="match status" value="1"/>
</dbReference>
<keyword evidence="8" id="KW-1185">Reference proteome</keyword>
<evidence type="ECO:0000256" key="1">
    <source>
        <dbReference type="ARBA" id="ARBA00009179"/>
    </source>
</evidence>
<dbReference type="RefSeq" id="WP_050659547.1">
    <property type="nucleotide sequence ID" value="NZ_LFWC01000010.1"/>
</dbReference>
<dbReference type="PANTHER" id="PTHR32060">
    <property type="entry name" value="TAIL-SPECIFIC PROTEASE"/>
    <property type="match status" value="1"/>
</dbReference>
<dbReference type="Pfam" id="PF03572">
    <property type="entry name" value="Peptidase_S41"/>
    <property type="match status" value="1"/>
</dbReference>
<proteinExistence type="inferred from homology"/>
<dbReference type="SUPFAM" id="SSF50156">
    <property type="entry name" value="PDZ domain-like"/>
    <property type="match status" value="1"/>
</dbReference>
<organism evidence="7 8">
    <name type="scientific">Gallaecimonas pentaromativorans</name>
    <dbReference type="NCBI Taxonomy" id="584787"/>
    <lineage>
        <taxon>Bacteria</taxon>
        <taxon>Pseudomonadati</taxon>
        <taxon>Pseudomonadota</taxon>
        <taxon>Gammaproteobacteria</taxon>
        <taxon>Enterobacterales</taxon>
        <taxon>Gallaecimonadaceae</taxon>
        <taxon>Gallaecimonas</taxon>
    </lineage>
</organism>
<feature type="domain" description="PDZ" evidence="6">
    <location>
        <begin position="82"/>
        <end position="155"/>
    </location>
</feature>
<dbReference type="SMART" id="SM00245">
    <property type="entry name" value="TSPc"/>
    <property type="match status" value="1"/>
</dbReference>
<evidence type="ECO:0000256" key="3">
    <source>
        <dbReference type="ARBA" id="ARBA00022801"/>
    </source>
</evidence>
<dbReference type="InterPro" id="IPR041489">
    <property type="entry name" value="PDZ_6"/>
</dbReference>
<dbReference type="InterPro" id="IPR036034">
    <property type="entry name" value="PDZ_sf"/>
</dbReference>
<keyword evidence="2 5" id="KW-0645">Protease</keyword>
<protein>
    <submittedName>
        <fullName evidence="7">Carboxyl-terminal processing protease</fullName>
    </submittedName>
</protein>
<dbReference type="GO" id="GO:0030288">
    <property type="term" value="C:outer membrane-bounded periplasmic space"/>
    <property type="evidence" value="ECO:0007669"/>
    <property type="project" value="TreeGrafter"/>
</dbReference>
<dbReference type="OrthoDB" id="9812068at2"/>
<dbReference type="CDD" id="cd06782">
    <property type="entry name" value="cpPDZ_CPP-like"/>
    <property type="match status" value="1"/>
</dbReference>
<dbReference type="EMBL" id="RJUL01000007">
    <property type="protein sequence ID" value="ROQ24290.1"/>
    <property type="molecule type" value="Genomic_DNA"/>
</dbReference>
<keyword evidence="3 5" id="KW-0378">Hydrolase</keyword>
<accession>A0A3N1PBS7</accession>
<dbReference type="Proteomes" id="UP000268033">
    <property type="component" value="Unassembled WGS sequence"/>
</dbReference>
<evidence type="ECO:0000259" key="6">
    <source>
        <dbReference type="PROSITE" id="PS50106"/>
    </source>
</evidence>
<reference evidence="7 8" key="1">
    <citation type="submission" date="2018-11" db="EMBL/GenBank/DDBJ databases">
        <title>Genomic Encyclopedia of Type Strains, Phase IV (KMG-IV): sequencing the most valuable type-strain genomes for metagenomic binning, comparative biology and taxonomic classification.</title>
        <authorList>
            <person name="Goeker M."/>
        </authorList>
    </citation>
    <scope>NUCLEOTIDE SEQUENCE [LARGE SCALE GENOMIC DNA]</scope>
    <source>
        <strain evidence="7 8">DSM 21945</strain>
    </source>
</reference>
<dbReference type="GO" id="GO:0004175">
    <property type="term" value="F:endopeptidase activity"/>
    <property type="evidence" value="ECO:0007669"/>
    <property type="project" value="TreeGrafter"/>
</dbReference>
<dbReference type="InterPro" id="IPR004447">
    <property type="entry name" value="Peptidase_S41A"/>
</dbReference>
<dbReference type="NCBIfam" id="TIGR00225">
    <property type="entry name" value="prc"/>
    <property type="match status" value="1"/>
</dbReference>
<dbReference type="SUPFAM" id="SSF52096">
    <property type="entry name" value="ClpP/crotonase"/>
    <property type="match status" value="1"/>
</dbReference>
<dbReference type="AlphaFoldDB" id="A0A3N1PBS7"/>
<dbReference type="CDD" id="cd07560">
    <property type="entry name" value="Peptidase_S41_CPP"/>
    <property type="match status" value="1"/>
</dbReference>
<dbReference type="InterPro" id="IPR001478">
    <property type="entry name" value="PDZ"/>
</dbReference>
<dbReference type="InterPro" id="IPR029045">
    <property type="entry name" value="ClpP/crotonase-like_dom_sf"/>
</dbReference>
<dbReference type="PROSITE" id="PS50106">
    <property type="entry name" value="PDZ"/>
    <property type="match status" value="1"/>
</dbReference>
<dbReference type="SMART" id="SM00228">
    <property type="entry name" value="PDZ"/>
    <property type="match status" value="1"/>
</dbReference>
<dbReference type="GO" id="GO:0006508">
    <property type="term" value="P:proteolysis"/>
    <property type="evidence" value="ECO:0007669"/>
    <property type="project" value="UniProtKB-KW"/>
</dbReference>
<evidence type="ECO:0000256" key="2">
    <source>
        <dbReference type="ARBA" id="ARBA00022670"/>
    </source>
</evidence>
<dbReference type="Gene3D" id="2.30.42.10">
    <property type="match status" value="1"/>
</dbReference>
<evidence type="ECO:0000256" key="4">
    <source>
        <dbReference type="ARBA" id="ARBA00022825"/>
    </source>
</evidence>
<comment type="caution">
    <text evidence="7">The sequence shown here is derived from an EMBL/GenBank/DDBJ whole genome shotgun (WGS) entry which is preliminary data.</text>
</comment>
<dbReference type="GO" id="GO:0008236">
    <property type="term" value="F:serine-type peptidase activity"/>
    <property type="evidence" value="ECO:0007669"/>
    <property type="project" value="UniProtKB-KW"/>
</dbReference>
<name>A0A3N1PBS7_9GAMM</name>
<dbReference type="Pfam" id="PF17820">
    <property type="entry name" value="PDZ_6"/>
    <property type="match status" value="1"/>
</dbReference>
<evidence type="ECO:0000256" key="5">
    <source>
        <dbReference type="RuleBase" id="RU004404"/>
    </source>
</evidence>
<keyword evidence="4 5" id="KW-0720">Serine protease</keyword>
<dbReference type="InterPro" id="IPR005151">
    <property type="entry name" value="Tail-specific_protease"/>
</dbReference>
<gene>
    <name evidence="7" type="ORF">EDC28_107172</name>
</gene>
<evidence type="ECO:0000313" key="7">
    <source>
        <dbReference type="EMBL" id="ROQ24290.1"/>
    </source>
</evidence>
<sequence>MSKMSWLGGMVTGSLLTAAGLALAGQMGQGPLNPNRLFSETLAQISQYYVDPVDEDRLADTALKGLVSSLDDYSKYLEGDDIRELQEMADGHYSGLGLEVDFDAQKHLIVTSPIKDSPAAKAGIKAGDRVLAINGQDVEGKSLKALAHELRGAPQDKVKLLVSRNSHQLRFAIAPADVQVDSVTSYPLDHHRLWLRISQFQYSTPLEVSQAIKSARPQSVIIDMRGNPGGVFPAAVDVADLFLSKGTIVSTHGRASYANQSFEAKPGDPFETLPLLVLLDKDSASAAEILAGALKDNGRAKVLGVQSFGKGSVQSLIPLGDGERALKITTAKYLTPSGVSIQGKGITPDIKAGTILADAKARSLLKSHYPLTRKAETTVEGNWADDALLWEATSYLDNNHLK</sequence>
<dbReference type="GO" id="GO:0007165">
    <property type="term" value="P:signal transduction"/>
    <property type="evidence" value="ECO:0007669"/>
    <property type="project" value="TreeGrafter"/>
</dbReference>
<comment type="similarity">
    <text evidence="1 5">Belongs to the peptidase S41A family.</text>
</comment>
<dbReference type="STRING" id="584787.GCA_001247655_00634"/>
<evidence type="ECO:0000313" key="8">
    <source>
        <dbReference type="Proteomes" id="UP000268033"/>
    </source>
</evidence>
<dbReference type="Gene3D" id="3.90.226.10">
    <property type="entry name" value="2-enoyl-CoA Hydratase, Chain A, domain 1"/>
    <property type="match status" value="1"/>
</dbReference>